<feature type="compositionally biased region" description="Pro residues" evidence="1">
    <location>
        <begin position="325"/>
        <end position="336"/>
    </location>
</feature>
<dbReference type="OrthoDB" id="3064136at2759"/>
<reference evidence="3" key="2">
    <citation type="submission" date="2015-01" db="EMBL/GenBank/DDBJ databases">
        <title>Evolutionary Origins and Diversification of the Mycorrhizal Mutualists.</title>
        <authorList>
            <consortium name="DOE Joint Genome Institute"/>
            <consortium name="Mycorrhizal Genomics Consortium"/>
            <person name="Kohler A."/>
            <person name="Kuo A."/>
            <person name="Nagy L.G."/>
            <person name="Floudas D."/>
            <person name="Copeland A."/>
            <person name="Barry K.W."/>
            <person name="Cichocki N."/>
            <person name="Veneault-Fourrey C."/>
            <person name="LaButti K."/>
            <person name="Lindquist E.A."/>
            <person name="Lipzen A."/>
            <person name="Lundell T."/>
            <person name="Morin E."/>
            <person name="Murat C."/>
            <person name="Riley R."/>
            <person name="Ohm R."/>
            <person name="Sun H."/>
            <person name="Tunlid A."/>
            <person name="Henrissat B."/>
            <person name="Grigoriev I.V."/>
            <person name="Hibbett D.S."/>
            <person name="Martin F."/>
        </authorList>
    </citation>
    <scope>NUCLEOTIDE SEQUENCE [LARGE SCALE GENOMIC DNA]</scope>
    <source>
        <strain evidence="3">MAFF 305830</strain>
    </source>
</reference>
<evidence type="ECO:0000256" key="1">
    <source>
        <dbReference type="SAM" id="MobiDB-lite"/>
    </source>
</evidence>
<feature type="compositionally biased region" description="Basic residues" evidence="1">
    <location>
        <begin position="1151"/>
        <end position="1166"/>
    </location>
</feature>
<feature type="region of interest" description="Disordered" evidence="1">
    <location>
        <begin position="1"/>
        <end position="167"/>
    </location>
</feature>
<feature type="region of interest" description="Disordered" evidence="1">
    <location>
        <begin position="661"/>
        <end position="797"/>
    </location>
</feature>
<feature type="compositionally biased region" description="Low complexity" evidence="1">
    <location>
        <begin position="74"/>
        <end position="96"/>
    </location>
</feature>
<feature type="region of interest" description="Disordered" evidence="1">
    <location>
        <begin position="180"/>
        <end position="271"/>
    </location>
</feature>
<feature type="compositionally biased region" description="Polar residues" evidence="1">
    <location>
        <begin position="1458"/>
        <end position="1471"/>
    </location>
</feature>
<feature type="compositionally biased region" description="Polar residues" evidence="1">
    <location>
        <begin position="1588"/>
        <end position="1602"/>
    </location>
</feature>
<protein>
    <submittedName>
        <fullName evidence="2">Uncharacterized protein</fullName>
    </submittedName>
</protein>
<feature type="compositionally biased region" description="Low complexity" evidence="1">
    <location>
        <begin position="1701"/>
        <end position="1716"/>
    </location>
</feature>
<feature type="compositionally biased region" description="Polar residues" evidence="1">
    <location>
        <begin position="938"/>
        <end position="956"/>
    </location>
</feature>
<feature type="compositionally biased region" description="Polar residues" evidence="1">
    <location>
        <begin position="812"/>
        <end position="823"/>
    </location>
</feature>
<feature type="region of interest" description="Disordered" evidence="1">
    <location>
        <begin position="446"/>
        <end position="488"/>
    </location>
</feature>
<feature type="region of interest" description="Disordered" evidence="1">
    <location>
        <begin position="904"/>
        <end position="1059"/>
    </location>
</feature>
<feature type="region of interest" description="Disordered" evidence="1">
    <location>
        <begin position="1373"/>
        <end position="1430"/>
    </location>
</feature>
<feature type="region of interest" description="Disordered" evidence="1">
    <location>
        <begin position="1217"/>
        <end position="1246"/>
    </location>
</feature>
<gene>
    <name evidence="2" type="ORF">M408DRAFT_12765</name>
</gene>
<feature type="compositionally biased region" description="Polar residues" evidence="1">
    <location>
        <begin position="351"/>
        <end position="360"/>
    </location>
</feature>
<feature type="compositionally biased region" description="Polar residues" evidence="1">
    <location>
        <begin position="1106"/>
        <end position="1120"/>
    </location>
</feature>
<feature type="compositionally biased region" description="Polar residues" evidence="1">
    <location>
        <begin position="455"/>
        <end position="470"/>
    </location>
</feature>
<dbReference type="Proteomes" id="UP000054097">
    <property type="component" value="Unassembled WGS sequence"/>
</dbReference>
<feature type="compositionally biased region" description="Polar residues" evidence="1">
    <location>
        <begin position="730"/>
        <end position="748"/>
    </location>
</feature>
<feature type="compositionally biased region" description="Polar residues" evidence="1">
    <location>
        <begin position="222"/>
        <end position="255"/>
    </location>
</feature>
<feature type="compositionally biased region" description="Low complexity" evidence="1">
    <location>
        <begin position="540"/>
        <end position="557"/>
    </location>
</feature>
<feature type="compositionally biased region" description="Low complexity" evidence="1">
    <location>
        <begin position="1472"/>
        <end position="1486"/>
    </location>
</feature>
<feature type="compositionally biased region" description="Polar residues" evidence="1">
    <location>
        <begin position="677"/>
        <end position="689"/>
    </location>
</feature>
<feature type="region of interest" description="Disordered" evidence="1">
    <location>
        <begin position="1844"/>
        <end position="1897"/>
    </location>
</feature>
<feature type="region of interest" description="Disordered" evidence="1">
    <location>
        <begin position="532"/>
        <end position="581"/>
    </location>
</feature>
<feature type="region of interest" description="Disordered" evidence="1">
    <location>
        <begin position="1588"/>
        <end position="1628"/>
    </location>
</feature>
<feature type="region of interest" description="Disordered" evidence="1">
    <location>
        <begin position="303"/>
        <end position="431"/>
    </location>
</feature>
<feature type="compositionally biased region" description="Low complexity" evidence="1">
    <location>
        <begin position="23"/>
        <end position="39"/>
    </location>
</feature>
<feature type="region of interest" description="Disordered" evidence="1">
    <location>
        <begin position="1689"/>
        <end position="1728"/>
    </location>
</feature>
<feature type="compositionally biased region" description="Low complexity" evidence="1">
    <location>
        <begin position="1385"/>
        <end position="1398"/>
    </location>
</feature>
<feature type="compositionally biased region" description="Basic residues" evidence="1">
    <location>
        <begin position="1295"/>
        <end position="1304"/>
    </location>
</feature>
<organism evidence="2 3">
    <name type="scientific">Serendipita vermifera MAFF 305830</name>
    <dbReference type="NCBI Taxonomy" id="933852"/>
    <lineage>
        <taxon>Eukaryota</taxon>
        <taxon>Fungi</taxon>
        <taxon>Dikarya</taxon>
        <taxon>Basidiomycota</taxon>
        <taxon>Agaricomycotina</taxon>
        <taxon>Agaricomycetes</taxon>
        <taxon>Sebacinales</taxon>
        <taxon>Serendipitaceae</taxon>
        <taxon>Serendipita</taxon>
    </lineage>
</organism>
<proteinExistence type="predicted"/>
<feature type="region of interest" description="Disordered" evidence="1">
    <location>
        <begin position="1458"/>
        <end position="1527"/>
    </location>
</feature>
<feature type="compositionally biased region" description="Polar residues" evidence="1">
    <location>
        <begin position="141"/>
        <end position="153"/>
    </location>
</feature>
<feature type="compositionally biased region" description="Low complexity" evidence="1">
    <location>
        <begin position="1874"/>
        <end position="1891"/>
    </location>
</feature>
<feature type="compositionally biased region" description="Polar residues" evidence="1">
    <location>
        <begin position="1017"/>
        <end position="1027"/>
    </location>
</feature>
<keyword evidence="3" id="KW-1185">Reference proteome</keyword>
<accession>A0A0C3AM11</accession>
<feature type="compositionally biased region" description="Polar residues" evidence="1">
    <location>
        <begin position="422"/>
        <end position="431"/>
    </location>
</feature>
<feature type="compositionally biased region" description="Gly residues" evidence="1">
    <location>
        <begin position="479"/>
        <end position="488"/>
    </location>
</feature>
<reference evidence="2 3" key="1">
    <citation type="submission" date="2014-04" db="EMBL/GenBank/DDBJ databases">
        <authorList>
            <consortium name="DOE Joint Genome Institute"/>
            <person name="Kuo A."/>
            <person name="Zuccaro A."/>
            <person name="Kohler A."/>
            <person name="Nagy L.G."/>
            <person name="Floudas D."/>
            <person name="Copeland A."/>
            <person name="Barry K.W."/>
            <person name="Cichocki N."/>
            <person name="Veneault-Fourrey C."/>
            <person name="LaButti K."/>
            <person name="Lindquist E.A."/>
            <person name="Lipzen A."/>
            <person name="Lundell T."/>
            <person name="Morin E."/>
            <person name="Murat C."/>
            <person name="Sun H."/>
            <person name="Tunlid A."/>
            <person name="Henrissat B."/>
            <person name="Grigoriev I.V."/>
            <person name="Hibbett D.S."/>
            <person name="Martin F."/>
            <person name="Nordberg H.P."/>
            <person name="Cantor M.N."/>
            <person name="Hua S.X."/>
        </authorList>
    </citation>
    <scope>NUCLEOTIDE SEQUENCE [LARGE SCALE GENOMIC DNA]</scope>
    <source>
        <strain evidence="2 3">MAFF 305830</strain>
    </source>
</reference>
<feature type="region of interest" description="Disordered" evidence="1">
    <location>
        <begin position="1102"/>
        <end position="1169"/>
    </location>
</feature>
<dbReference type="STRING" id="933852.A0A0C3AM11"/>
<feature type="compositionally biased region" description="Low complexity" evidence="1">
    <location>
        <begin position="189"/>
        <end position="199"/>
    </location>
</feature>
<feature type="region of interest" description="Disordered" evidence="1">
    <location>
        <begin position="1652"/>
        <end position="1673"/>
    </location>
</feature>
<dbReference type="HOGENOM" id="CLU_238421_0_0_1"/>
<dbReference type="EMBL" id="KN824394">
    <property type="protein sequence ID" value="KIM21079.1"/>
    <property type="molecule type" value="Genomic_DNA"/>
</dbReference>
<feature type="region of interest" description="Disordered" evidence="1">
    <location>
        <begin position="1543"/>
        <end position="1575"/>
    </location>
</feature>
<feature type="compositionally biased region" description="Gly residues" evidence="1">
    <location>
        <begin position="400"/>
        <end position="414"/>
    </location>
</feature>
<name>A0A0C3AM11_SERVB</name>
<feature type="region of interest" description="Disordered" evidence="1">
    <location>
        <begin position="809"/>
        <end position="885"/>
    </location>
</feature>
<sequence length="1897" mass="195512">MSLQSRASPDSLYHQHHLRSILRPTPRRSTNNNTNNSTRPRQRRKDHRMSSAILSAFPRPPTHIPNSPLPLTPNTPGNGSVSGSRPPTPSGRRTPGAGEKSFQAQQLSSPLVSSTDLGDGSTTVGGATPSATRREKRRSRGTSFGAKSTTSGNGHHAEESSAMPPPRMSIESTMAFATGRVGDSSPLESTFSHSTHTTGTGAGPSGQESRRMSHYENLRRSLYNNGGDASSSRGSHYSTNTGEGAVSTSGSSTLGIASGPGSAFSSRPGSFIGPGTPPLNVPLSASARLAALRAKRAGLGALSLNGQGSSNQQQSTSAGHIGWAGPPPTTPLPPIPTNSSDSDKGTKNNRRSVNLASPIQGSFPFPSSRDKDGSVVGTEVSTPTAWTFHGHRSNPSGATFGHGIGGGGGGGGNMRAGDHSRGSSFGSTMDGASSLAPSIFRSTTGTGRALGMGLPNSSVSTFGGNKNPNASTSSFGEDGSSGGGGGSGTGGYGHSTNYSISSAGTAFAGGGSRSPRESFGPGLAAIAALSRGEVPNHGGSPISQYSDPHSSSPSGKSAYRNAAPGIQTHPPHGSGDDDNAPIDIQKELEAIRREKADRRVSTASMLSNFSTRTTNTFRGAASRVMDVSPDEVRDDEAAELAGERLLGSVGDGLEGLAAFGKRRVGGGASPNKLGPSSGANSRPGSSRGTGPTIPGTSPLALGAIKGTPPSTAISPEPSLHSEATHIHSPAFQSSGAQSPAFGSSTPSIHTPDGDDDDADQTITLQRGGQQRPGLAQWGRRPSENDTIETFEPGVVGSGSTFAARLSAEMENRASNGSTVSSQHHLMMTKGSKGVPTLKVEEESGETSGKTPLAFKNKSLPEDASNEYSRTAPVPHDRNGADGRSNGLVNVGVWDDAPVTPVSGDFHSSFKSAGNGEGAGGRQDGLDHSILASLKQHGPTASGTSNLDVTDTPRQARSPSPSSTSYSHTTITPFNFGGGAKSTSSGKPSLDIDRPDSALSNTSSSTRPRIVPPALSLSRATPLSSETSLIMPDEEDDVLASPSAGRDRGNGKQAFVSRKPNRASEDFAMKMEKEMVAGGMGEFALLQEVTIREKRLKLALFGRGPPSTLSKPGSQRPQSMVTMAKKLPDSPGGESARADGSSSPELEDMIKKSRRSLNAKAVRRRRSTGAMATYGKDWRKSDVDLSLGIMTKKPGDESRRRAMDLDRSGVKVRDSVVLDLPTEEPVGGEEEEQQDGGGDSDSSIDLHTPLPRLMLRAGLLSPHSKILRPPTPEEDPRASWMNNKNGLKVPLDKRNTDKRKRRHRDGKLLREGIGLTTGLGWSDSEDEDAPSPLTRRLSTMTLTSSISRKASLASSMSSFATNSMASLHHLARSPSLPSIPAGPEASTSSLDSTLSSDSGDTSRHASPPSKAMVITGRSPYNRPPETPRPVLKPSATMSIIEHAQMLPTATLFSSRNHPLASRTFNYPTPTRRSSSPAGNSSQSSNGGVILPVTPDADLSPSLANGGSPGMLKDVSTPEDIQGVSGGTNMSTYSAAGTGLAGLSVGRGRSWTSPPSPTPQGMAILPDDEQPMPTKPRPAEVRYSGGNFSYPTNGRPTGPSQLSGAPTTATPATPQLKKPEGLRKPTPRGLQPLTLPVVVHAGGRLSPRAGTFALPSSPSLNPTNPTTPTAAAPKKSNLVQSSMLLSKSTNHIVSPATPPSAFSRGRSGSTGSSSSNGTIPFAPSKVSSRMPQPLVNRTVNRSRTLSGGGGIGIPVPASPAPPMPQANAPAPSTPAPTVSFSALPSPAAGRKGLGALKSLVSSRSASEATVVPKMLGVARTASAPGSPPVRPGAGKTGTNMTYRKSAGSAVEAATTTPPRSRIGLPPPSSTSRLVAPTSYTLTRTSSTSSLTPSVVGVAL</sequence>
<evidence type="ECO:0000313" key="3">
    <source>
        <dbReference type="Proteomes" id="UP000054097"/>
    </source>
</evidence>
<feature type="compositionally biased region" description="Pro residues" evidence="1">
    <location>
        <begin position="58"/>
        <end position="73"/>
    </location>
</feature>
<evidence type="ECO:0000313" key="2">
    <source>
        <dbReference type="EMBL" id="KIM21079.1"/>
    </source>
</evidence>
<feature type="compositionally biased region" description="Basic and acidic residues" evidence="1">
    <location>
        <begin position="208"/>
        <end position="219"/>
    </location>
</feature>
<feature type="compositionally biased region" description="Low complexity" evidence="1">
    <location>
        <begin position="1763"/>
        <end position="1775"/>
    </location>
</feature>
<feature type="compositionally biased region" description="Low complexity" evidence="1">
    <location>
        <begin position="1603"/>
        <end position="1612"/>
    </location>
</feature>
<feature type="compositionally biased region" description="Polar residues" evidence="1">
    <location>
        <begin position="997"/>
        <end position="1006"/>
    </location>
</feature>
<feature type="compositionally biased region" description="Polar residues" evidence="1">
    <location>
        <begin position="102"/>
        <end position="131"/>
    </location>
</feature>
<feature type="compositionally biased region" description="Low complexity" evidence="1">
    <location>
        <begin position="957"/>
        <end position="972"/>
    </location>
</feature>
<feature type="region of interest" description="Disordered" evidence="1">
    <location>
        <begin position="1754"/>
        <end position="1775"/>
    </location>
</feature>
<feature type="compositionally biased region" description="Low complexity" evidence="1">
    <location>
        <begin position="303"/>
        <end position="315"/>
    </location>
</feature>
<feature type="region of interest" description="Disordered" evidence="1">
    <location>
        <begin position="1260"/>
        <end position="1335"/>
    </location>
</feature>